<organism evidence="5 6">
    <name type="scientific">Gonium pectorale</name>
    <name type="common">Green alga</name>
    <dbReference type="NCBI Taxonomy" id="33097"/>
    <lineage>
        <taxon>Eukaryota</taxon>
        <taxon>Viridiplantae</taxon>
        <taxon>Chlorophyta</taxon>
        <taxon>core chlorophytes</taxon>
        <taxon>Chlorophyceae</taxon>
        <taxon>CS clade</taxon>
        <taxon>Chlamydomonadales</taxon>
        <taxon>Volvocaceae</taxon>
        <taxon>Gonium</taxon>
    </lineage>
</organism>
<dbReference type="PANTHER" id="PTHR36447:SF1">
    <property type="entry name" value="BETA-GALACTOSIDASE GANA"/>
    <property type="match status" value="1"/>
</dbReference>
<dbReference type="GO" id="GO:0009341">
    <property type="term" value="C:beta-galactosidase complex"/>
    <property type="evidence" value="ECO:0007669"/>
    <property type="project" value="InterPro"/>
</dbReference>
<evidence type="ECO:0000313" key="6">
    <source>
        <dbReference type="Proteomes" id="UP000075714"/>
    </source>
</evidence>
<gene>
    <name evidence="5" type="ORF">GPECTOR_43g941</name>
</gene>
<name>A0A150G9I1_GONPE</name>
<feature type="compositionally biased region" description="Low complexity" evidence="3">
    <location>
        <begin position="528"/>
        <end position="571"/>
    </location>
</feature>
<dbReference type="SUPFAM" id="SSF51445">
    <property type="entry name" value="(Trans)glycosidases"/>
    <property type="match status" value="1"/>
</dbReference>
<dbReference type="PANTHER" id="PTHR36447">
    <property type="entry name" value="BETA-GALACTOSIDASE GANA"/>
    <property type="match status" value="1"/>
</dbReference>
<dbReference type="InterPro" id="IPR013529">
    <property type="entry name" value="Glyco_hydro_42_N"/>
</dbReference>
<dbReference type="GO" id="GO:0004565">
    <property type="term" value="F:beta-galactosidase activity"/>
    <property type="evidence" value="ECO:0007669"/>
    <property type="project" value="InterPro"/>
</dbReference>
<feature type="compositionally biased region" description="Low complexity" evidence="3">
    <location>
        <begin position="509"/>
        <end position="521"/>
    </location>
</feature>
<accession>A0A150G9I1</accession>
<proteinExistence type="predicted"/>
<keyword evidence="2" id="KW-0326">Glycosidase</keyword>
<feature type="region of interest" description="Disordered" evidence="3">
    <location>
        <begin position="462"/>
        <end position="579"/>
    </location>
</feature>
<keyword evidence="1" id="KW-0378">Hydrolase</keyword>
<dbReference type="OrthoDB" id="524207at2759"/>
<comment type="caution">
    <text evidence="5">The sequence shown here is derived from an EMBL/GenBank/DDBJ whole genome shotgun (WGS) entry which is preliminary data.</text>
</comment>
<dbReference type="Pfam" id="PF02449">
    <property type="entry name" value="Glyco_hydro_42"/>
    <property type="match status" value="1"/>
</dbReference>
<sequence length="579" mass="62801">MLNGMHEAGISAVVYSIVWKSMEPEEGKIQWEQLAWLMNTTCHNSPLKVDVIVDMLHGADWVRARYPTSWPVDADGRPYEHRISWYHQPVNEAALRFLDSIVKYLAKNYAPCAAAIQPVYNNEYEAKYTQEYDAFQDYSQHALQAYRDWLRARSTDVQLFNTRWGTAFKTWEEVRPPVLHSGDLTGVDFNPRYWDFLKFRIEFGSATYNRACGFVKAAGLQCFHHFPEFFTVLDAMYGASMFKHIAGSPNTDWVIMDSNFRTPYGTVIKPIKLRIYVGAAVPYGKPTYFEAAVEHFNDTYLLVESFRESLLSGAGNLGITNWHRRVKMSAALHSAMRPQFNDTGCEPNELVGLFLHLDSCSAYHGLQWKMPRKDPIHDFVEELATNLTANCRTDIAVYVELDRFLADMANFTRVVFVEPLVLYDSTEFAMYMEVKHALKSVPHEVVLMPTNTTSGPQLVVFQDLPNSNAGHHHGKHPPAAAAPTPESTAPAAAATPAAAAPVPGGGPAAAGTTSASAAPVPAGGGAPAAGAAAAAGAASAAPAQAAAVAGGPAGGAPAAAAAALSAGAPAANGTKPARQ</sequence>
<evidence type="ECO:0000256" key="3">
    <source>
        <dbReference type="SAM" id="MobiDB-lite"/>
    </source>
</evidence>
<evidence type="ECO:0000313" key="5">
    <source>
        <dbReference type="EMBL" id="KXZ46504.1"/>
    </source>
</evidence>
<dbReference type="InterPro" id="IPR017853">
    <property type="entry name" value="GH"/>
</dbReference>
<evidence type="ECO:0000259" key="4">
    <source>
        <dbReference type="Pfam" id="PF02449"/>
    </source>
</evidence>
<dbReference type="InterPro" id="IPR003476">
    <property type="entry name" value="Glyco_hydro_42"/>
</dbReference>
<dbReference type="AlphaFoldDB" id="A0A150G9I1"/>
<feature type="domain" description="Glycoside hydrolase family 42 N-terminal" evidence="4">
    <location>
        <begin position="4"/>
        <end position="215"/>
    </location>
</feature>
<dbReference type="Proteomes" id="UP000075714">
    <property type="component" value="Unassembled WGS sequence"/>
</dbReference>
<reference evidence="6" key="1">
    <citation type="journal article" date="2016" name="Nat. Commun.">
        <title>The Gonium pectorale genome demonstrates co-option of cell cycle regulation during the evolution of multicellularity.</title>
        <authorList>
            <person name="Hanschen E.R."/>
            <person name="Marriage T.N."/>
            <person name="Ferris P.J."/>
            <person name="Hamaji T."/>
            <person name="Toyoda A."/>
            <person name="Fujiyama A."/>
            <person name="Neme R."/>
            <person name="Noguchi H."/>
            <person name="Minakuchi Y."/>
            <person name="Suzuki M."/>
            <person name="Kawai-Toyooka H."/>
            <person name="Smith D.R."/>
            <person name="Sparks H."/>
            <person name="Anderson J."/>
            <person name="Bakaric R."/>
            <person name="Luria V."/>
            <person name="Karger A."/>
            <person name="Kirschner M.W."/>
            <person name="Durand P.M."/>
            <person name="Michod R.E."/>
            <person name="Nozaki H."/>
            <person name="Olson B.J."/>
        </authorList>
    </citation>
    <scope>NUCLEOTIDE SEQUENCE [LARGE SCALE GENOMIC DNA]</scope>
    <source>
        <strain evidence="6">NIES-2863</strain>
    </source>
</reference>
<dbReference type="EMBL" id="LSYV01000044">
    <property type="protein sequence ID" value="KXZ46504.1"/>
    <property type="molecule type" value="Genomic_DNA"/>
</dbReference>
<feature type="compositionally biased region" description="Low complexity" evidence="3">
    <location>
        <begin position="477"/>
        <end position="502"/>
    </location>
</feature>
<dbReference type="GO" id="GO:0005975">
    <property type="term" value="P:carbohydrate metabolic process"/>
    <property type="evidence" value="ECO:0007669"/>
    <property type="project" value="InterPro"/>
</dbReference>
<protein>
    <recommendedName>
        <fullName evidence="4">Glycoside hydrolase family 42 N-terminal domain-containing protein</fullName>
    </recommendedName>
</protein>
<evidence type="ECO:0000256" key="1">
    <source>
        <dbReference type="ARBA" id="ARBA00022801"/>
    </source>
</evidence>
<dbReference type="Gene3D" id="3.20.20.80">
    <property type="entry name" value="Glycosidases"/>
    <property type="match status" value="1"/>
</dbReference>
<evidence type="ECO:0000256" key="2">
    <source>
        <dbReference type="ARBA" id="ARBA00023295"/>
    </source>
</evidence>
<keyword evidence="6" id="KW-1185">Reference proteome</keyword>